<comment type="caution">
    <text evidence="1">The sequence shown here is derived from an EMBL/GenBank/DDBJ whole genome shotgun (WGS) entry which is preliminary data.</text>
</comment>
<evidence type="ECO:0000313" key="2">
    <source>
        <dbReference type="Proteomes" id="UP001295794"/>
    </source>
</evidence>
<dbReference type="Proteomes" id="UP001295794">
    <property type="component" value="Unassembled WGS sequence"/>
</dbReference>
<proteinExistence type="predicted"/>
<accession>A0AAD2HW39</accession>
<keyword evidence="2" id="KW-1185">Reference proteome</keyword>
<reference evidence="1" key="1">
    <citation type="submission" date="2023-11" db="EMBL/GenBank/DDBJ databases">
        <authorList>
            <person name="De Vega J J."/>
            <person name="De Vega J J."/>
        </authorList>
    </citation>
    <scope>NUCLEOTIDE SEQUENCE</scope>
</reference>
<organism evidence="1 2">
    <name type="scientific">Mycena citricolor</name>
    <dbReference type="NCBI Taxonomy" id="2018698"/>
    <lineage>
        <taxon>Eukaryota</taxon>
        <taxon>Fungi</taxon>
        <taxon>Dikarya</taxon>
        <taxon>Basidiomycota</taxon>
        <taxon>Agaricomycotina</taxon>
        <taxon>Agaricomycetes</taxon>
        <taxon>Agaricomycetidae</taxon>
        <taxon>Agaricales</taxon>
        <taxon>Marasmiineae</taxon>
        <taxon>Mycenaceae</taxon>
        <taxon>Mycena</taxon>
    </lineage>
</organism>
<name>A0AAD2HW39_9AGAR</name>
<protein>
    <submittedName>
        <fullName evidence="1">Uncharacterized protein</fullName>
    </submittedName>
</protein>
<dbReference type="EMBL" id="CAVNYO010000448">
    <property type="protein sequence ID" value="CAK5282200.1"/>
    <property type="molecule type" value="Genomic_DNA"/>
</dbReference>
<gene>
    <name evidence="1" type="ORF">MYCIT1_LOCUS33751</name>
</gene>
<dbReference type="AlphaFoldDB" id="A0AAD2HW39"/>
<feature type="non-terminal residue" evidence="1">
    <location>
        <position position="1"/>
    </location>
</feature>
<evidence type="ECO:0000313" key="1">
    <source>
        <dbReference type="EMBL" id="CAK5282200.1"/>
    </source>
</evidence>
<sequence length="78" mass="8545">SLPPIGDAARSGFGTQPTVFKMARVLDLACVANENEKSLVSHLLPSTTRSRNCDTAYVVRLVYRTTCLRHALGRLPKC</sequence>